<name>A0A2A2M7M8_9GAMM</name>
<evidence type="ECO:0000313" key="1">
    <source>
        <dbReference type="EMBL" id="PAV94528.1"/>
    </source>
</evidence>
<organism evidence="1 2">
    <name type="scientific">Hafnia paralvei</name>
    <dbReference type="NCBI Taxonomy" id="546367"/>
    <lineage>
        <taxon>Bacteria</taxon>
        <taxon>Pseudomonadati</taxon>
        <taxon>Pseudomonadota</taxon>
        <taxon>Gammaproteobacteria</taxon>
        <taxon>Enterobacterales</taxon>
        <taxon>Hafniaceae</taxon>
        <taxon>Hafnia</taxon>
    </lineage>
</organism>
<proteinExistence type="predicted"/>
<evidence type="ECO:0000313" key="2">
    <source>
        <dbReference type="Proteomes" id="UP000218796"/>
    </source>
</evidence>
<comment type="caution">
    <text evidence="1">The sequence shown here is derived from an EMBL/GenBank/DDBJ whole genome shotgun (WGS) entry which is preliminary data.</text>
</comment>
<keyword evidence="2" id="KW-1185">Reference proteome</keyword>
<accession>A0A2A2M7M8</accession>
<dbReference type="OrthoDB" id="8820021at2"/>
<dbReference type="Proteomes" id="UP000218796">
    <property type="component" value="Unassembled WGS sequence"/>
</dbReference>
<protein>
    <submittedName>
        <fullName evidence="1">Uncharacterized protein</fullName>
    </submittedName>
</protein>
<gene>
    <name evidence="1" type="ORF">CJD50_20995</name>
</gene>
<dbReference type="EMBL" id="NQMS01000013">
    <property type="protein sequence ID" value="PAV94528.1"/>
    <property type="molecule type" value="Genomic_DNA"/>
</dbReference>
<reference evidence="1 2" key="1">
    <citation type="submission" date="2017-08" db="EMBL/GenBank/DDBJ databases">
        <title>Draft Genome Sequence of Hafnia alvei CITHA-6 Isolated from Raw Bovine Milk.</title>
        <authorList>
            <person name="Culligan E.P."/>
            <person name="Mcsweeney A."/>
            <person name="O'Doherty C."/>
            <person name="Gleeson E."/>
            <person name="O'Riordan D."/>
            <person name="Sleator R.D."/>
        </authorList>
    </citation>
    <scope>NUCLEOTIDE SEQUENCE [LARGE SCALE GENOMIC DNA]</scope>
    <source>
        <strain evidence="1 2">CITHA-6</strain>
    </source>
</reference>
<dbReference type="AlphaFoldDB" id="A0A2A2M7M8"/>
<sequence length="75" mass="8035">MLALPSNQNSNGANEMTQEEQTVLMAKGLIASLPEDKQQVAQQCIETIRSLLEAHPDGEALLALTLVGAELQCES</sequence>